<evidence type="ECO:0000256" key="1">
    <source>
        <dbReference type="SAM" id="MobiDB-lite"/>
    </source>
</evidence>
<evidence type="ECO:0000256" key="2">
    <source>
        <dbReference type="SAM" id="Phobius"/>
    </source>
</evidence>
<name>A0A8D9BI15_9HEMI</name>
<feature type="region of interest" description="Disordered" evidence="1">
    <location>
        <begin position="220"/>
        <end position="251"/>
    </location>
</feature>
<evidence type="ECO:0000313" key="3">
    <source>
        <dbReference type="EMBL" id="CAG6781806.1"/>
    </source>
</evidence>
<dbReference type="AlphaFoldDB" id="A0A8D9BI15"/>
<organism evidence="3">
    <name type="scientific">Cacopsylla melanoneura</name>
    <dbReference type="NCBI Taxonomy" id="428564"/>
    <lineage>
        <taxon>Eukaryota</taxon>
        <taxon>Metazoa</taxon>
        <taxon>Ecdysozoa</taxon>
        <taxon>Arthropoda</taxon>
        <taxon>Hexapoda</taxon>
        <taxon>Insecta</taxon>
        <taxon>Pterygota</taxon>
        <taxon>Neoptera</taxon>
        <taxon>Paraneoptera</taxon>
        <taxon>Hemiptera</taxon>
        <taxon>Sternorrhyncha</taxon>
        <taxon>Psylloidea</taxon>
        <taxon>Psyllidae</taxon>
        <taxon>Psyllinae</taxon>
        <taxon>Cacopsylla</taxon>
    </lineage>
</organism>
<feature type="transmembrane region" description="Helical" evidence="2">
    <location>
        <begin position="12"/>
        <end position="31"/>
    </location>
</feature>
<keyword evidence="2" id="KW-0472">Membrane</keyword>
<reference evidence="3" key="1">
    <citation type="submission" date="2021-05" db="EMBL/GenBank/DDBJ databases">
        <authorList>
            <person name="Alioto T."/>
            <person name="Alioto T."/>
            <person name="Gomez Garrido J."/>
        </authorList>
    </citation>
    <scope>NUCLEOTIDE SEQUENCE</scope>
</reference>
<proteinExistence type="predicted"/>
<keyword evidence="2" id="KW-0812">Transmembrane</keyword>
<sequence>MSSVVYTYSSNAAFVGILFVFGILGGCDGFFMGTKHTTPHSPYPKYNHKGKTYAKVGSQYVEYNDDEMYYDKHDRMKNQKEIDKEARDHFTAANSMDPSNSVARKEEKAFGEKAWKQVKREEVSDVTGLPMYEGETYNQYGKVEYDKDPEVYGNKQLGGVDEYEDEPPQPLNPFYGGPVPGGGLQHGGMNRQFFGNQHEPRGYRRVDEDYANYLKDPPRGILTLSPLSEEKPEKPSTTPTTTTEATTHNWDDYPIGMAKNISADDFEKCHGPDGNLNLMNYARNRKIIALNEARASYAMDIQRRERYPEFDEWVRQISTNGTTRQRTTTTTTTEFQPRADVTLRMLRYNTLYLTLENQTNFTNVSTKS</sequence>
<keyword evidence="2" id="KW-1133">Transmembrane helix</keyword>
<dbReference type="EMBL" id="HBUF01624642">
    <property type="protein sequence ID" value="CAG6781806.1"/>
    <property type="molecule type" value="Transcribed_RNA"/>
</dbReference>
<accession>A0A8D9BI15</accession>
<feature type="compositionally biased region" description="Low complexity" evidence="1">
    <location>
        <begin position="235"/>
        <end position="247"/>
    </location>
</feature>
<protein>
    <submittedName>
        <fullName evidence="3">Uncharacterized protein</fullName>
    </submittedName>
</protein>